<evidence type="ECO:0000313" key="1">
    <source>
        <dbReference type="EMBL" id="KAI7997302.1"/>
    </source>
</evidence>
<name>A0ACC0G837_9ERIC</name>
<comment type="caution">
    <text evidence="1">The sequence shown here is derived from an EMBL/GenBank/DDBJ whole genome shotgun (WGS) entry which is preliminary data.</text>
</comment>
<proteinExistence type="predicted"/>
<reference evidence="1 2" key="1">
    <citation type="journal article" date="2022" name="Plant J.">
        <title>Chromosome-level genome of Camellia lanceoleosa provides a valuable resource for understanding genome evolution and self-incompatibility.</title>
        <authorList>
            <person name="Gong W."/>
            <person name="Xiao S."/>
            <person name="Wang L."/>
            <person name="Liao Z."/>
            <person name="Chang Y."/>
            <person name="Mo W."/>
            <person name="Hu G."/>
            <person name="Li W."/>
            <person name="Zhao G."/>
            <person name="Zhu H."/>
            <person name="Hu X."/>
            <person name="Ji K."/>
            <person name="Xiang X."/>
            <person name="Song Q."/>
            <person name="Yuan D."/>
            <person name="Jin S."/>
            <person name="Zhang L."/>
        </authorList>
    </citation>
    <scope>NUCLEOTIDE SEQUENCE [LARGE SCALE GENOMIC DNA]</scope>
    <source>
        <strain evidence="1">SQ_2022a</strain>
    </source>
</reference>
<dbReference type="Proteomes" id="UP001060215">
    <property type="component" value="Chromosome 10"/>
</dbReference>
<sequence>MPRKVNCGIDYDEDYDIYEDYNYDSDVQENSEGPETKQENITLGVWCCSICTFDNEEGMSACNICGVLRTPLVNACSNGNKNTVDGMCKDSGASIMARSLFASLSCLTPNKPKTFQQQNDNFLMEECNSFWPLKFDVPSPYDLVVACHATFIALLILVIGLIQIEYQNRHDSPFQTHSKNMGIFLIAICIYGLVALFQLAQLCLNYSRFFSHLVLISRLLSTMSLVFVFLPNRLYWLPYMIWLVFIVIVMGLVT</sequence>
<protein>
    <submittedName>
        <fullName evidence="1">Uncharacterized protein</fullName>
    </submittedName>
</protein>
<evidence type="ECO:0000313" key="2">
    <source>
        <dbReference type="Proteomes" id="UP001060215"/>
    </source>
</evidence>
<organism evidence="1 2">
    <name type="scientific">Camellia lanceoleosa</name>
    <dbReference type="NCBI Taxonomy" id="1840588"/>
    <lineage>
        <taxon>Eukaryota</taxon>
        <taxon>Viridiplantae</taxon>
        <taxon>Streptophyta</taxon>
        <taxon>Embryophyta</taxon>
        <taxon>Tracheophyta</taxon>
        <taxon>Spermatophyta</taxon>
        <taxon>Magnoliopsida</taxon>
        <taxon>eudicotyledons</taxon>
        <taxon>Gunneridae</taxon>
        <taxon>Pentapetalae</taxon>
        <taxon>asterids</taxon>
        <taxon>Ericales</taxon>
        <taxon>Theaceae</taxon>
        <taxon>Camellia</taxon>
    </lineage>
</organism>
<gene>
    <name evidence="1" type="ORF">LOK49_LG10G01082</name>
</gene>
<keyword evidence="2" id="KW-1185">Reference proteome</keyword>
<accession>A0ACC0G837</accession>
<dbReference type="EMBL" id="CM045767">
    <property type="protein sequence ID" value="KAI7997302.1"/>
    <property type="molecule type" value="Genomic_DNA"/>
</dbReference>